<dbReference type="AlphaFoldDB" id="A0A8E2AXC4"/>
<keyword evidence="2" id="KW-1185">Reference proteome</keyword>
<evidence type="ECO:0000313" key="2">
    <source>
        <dbReference type="Proteomes" id="UP000250043"/>
    </source>
</evidence>
<accession>A0A8E2AXC4</accession>
<dbReference type="EMBL" id="KV722418">
    <property type="protein sequence ID" value="OCH89822.1"/>
    <property type="molecule type" value="Genomic_DNA"/>
</dbReference>
<reference evidence="1 2" key="1">
    <citation type="submission" date="2016-07" db="EMBL/GenBank/DDBJ databases">
        <title>Draft genome of the white-rot fungus Obba rivulosa 3A-2.</title>
        <authorList>
            <consortium name="DOE Joint Genome Institute"/>
            <person name="Miettinen O."/>
            <person name="Riley R."/>
            <person name="Acob R."/>
            <person name="Barry K."/>
            <person name="Cullen D."/>
            <person name="De Vries R."/>
            <person name="Hainaut M."/>
            <person name="Hatakka A."/>
            <person name="Henrissat B."/>
            <person name="Hilden K."/>
            <person name="Kuo R."/>
            <person name="Labutti K."/>
            <person name="Lipzen A."/>
            <person name="Makela M.R."/>
            <person name="Sandor L."/>
            <person name="Spatafora J.W."/>
            <person name="Grigoriev I.V."/>
            <person name="Hibbett D.S."/>
        </authorList>
    </citation>
    <scope>NUCLEOTIDE SEQUENCE [LARGE SCALE GENOMIC DNA]</scope>
    <source>
        <strain evidence="1 2">3A-2</strain>
    </source>
</reference>
<gene>
    <name evidence="1" type="ORF">OBBRIDRAFT_639494</name>
</gene>
<name>A0A8E2AXC4_9APHY</name>
<organism evidence="1 2">
    <name type="scientific">Obba rivulosa</name>
    <dbReference type="NCBI Taxonomy" id="1052685"/>
    <lineage>
        <taxon>Eukaryota</taxon>
        <taxon>Fungi</taxon>
        <taxon>Dikarya</taxon>
        <taxon>Basidiomycota</taxon>
        <taxon>Agaricomycotina</taxon>
        <taxon>Agaricomycetes</taxon>
        <taxon>Polyporales</taxon>
        <taxon>Gelatoporiaceae</taxon>
        <taxon>Obba</taxon>
    </lineage>
</organism>
<protein>
    <submittedName>
        <fullName evidence="1">Uncharacterized protein</fullName>
    </submittedName>
</protein>
<sequence length="236" mass="26040">MISYKLYRTKGPHDKYQKQKSSCIRLRRSPERILVHHMHDPHHGCLHPPTRHRMGIPTGTRAGGEHSLTACGLLLGRRVPPLRHRRLRHTHKVTLMLRMVGVVGKTCISPRGLRRGFVDVGPGRLCGCLLGWRAVTQAPSGRGAERRLQLDVRRVPGMVEWGVCMDDGGTGRVHPLHRGGVCVDVRGVCERVRYAVAAALVAVPGGERLRGEVVNVGLVGRVHGVLIKCRLSVHGC</sequence>
<evidence type="ECO:0000313" key="1">
    <source>
        <dbReference type="EMBL" id="OCH89822.1"/>
    </source>
</evidence>
<dbReference type="Proteomes" id="UP000250043">
    <property type="component" value="Unassembled WGS sequence"/>
</dbReference>
<proteinExistence type="predicted"/>